<dbReference type="Pfam" id="PF00199">
    <property type="entry name" value="Catalase"/>
    <property type="match status" value="1"/>
</dbReference>
<keyword evidence="3 7" id="KW-0349">Heme</keyword>
<keyword evidence="2 7" id="KW-0575">Peroxidase</keyword>
<dbReference type="CDD" id="cd08153">
    <property type="entry name" value="srpA_like"/>
    <property type="match status" value="1"/>
</dbReference>
<dbReference type="RefSeq" id="WP_309389331.1">
    <property type="nucleotide sequence ID" value="NZ_JADBEO010000007.1"/>
</dbReference>
<evidence type="ECO:0000256" key="6">
    <source>
        <dbReference type="ARBA" id="ARBA00023004"/>
    </source>
</evidence>
<keyword evidence="5 7" id="KW-0560">Oxidoreductase</keyword>
<keyword evidence="8" id="KW-1133">Transmembrane helix</keyword>
<organism evidence="10 11">
    <name type="scientific">Chelatococcus sambhunathii</name>
    <dbReference type="NCBI Taxonomy" id="363953"/>
    <lineage>
        <taxon>Bacteria</taxon>
        <taxon>Pseudomonadati</taxon>
        <taxon>Pseudomonadota</taxon>
        <taxon>Alphaproteobacteria</taxon>
        <taxon>Hyphomicrobiales</taxon>
        <taxon>Chelatococcaceae</taxon>
        <taxon>Chelatococcus</taxon>
    </lineage>
</organism>
<gene>
    <name evidence="10" type="ORF">IHQ68_04740</name>
</gene>
<keyword evidence="4 7" id="KW-0479">Metal-binding</keyword>
<dbReference type="Gene3D" id="2.40.180.10">
    <property type="entry name" value="Catalase core domain"/>
    <property type="match status" value="1"/>
</dbReference>
<name>A0ABU1DCU7_9HYPH</name>
<sequence length="365" mass="38200">MTSDRTGEAGRLPKRAIALRLGAIAATLCATTAAFAYAGGWLSPGALTPARIVDTFERINGRHDGFRRNHAKGVCVSGVFQSSGAAAPLSKASVFRAGETPVTGRFALAGGRPYAADATATVRSLALRFQLPGGEEWRTGMNDIPVFPVSTPAAFQEQLIASAPDPATGKPDPARMAAFFAAHPESAKAVALIKARVVMSGFADDTFNSLNAFRFRNDDGAVSSVRWAVVPIPTGTVGEPAPADDKNGLFEALIKRVNADGAPARWRLVVTVGAPEDPTNDATLPWPAGRRTVDAGTLVIDHVEGEAEGRCRDVNFDPLILPAGIEPSDDPLLSARSAAYARSFTRREGEPKAASAVATLTGGTR</sequence>
<evidence type="ECO:0000313" key="10">
    <source>
        <dbReference type="EMBL" id="MDR4305933.1"/>
    </source>
</evidence>
<dbReference type="PANTHER" id="PTHR11465:SF9">
    <property type="entry name" value="CATALASE"/>
    <property type="match status" value="1"/>
</dbReference>
<keyword evidence="8" id="KW-0812">Transmembrane</keyword>
<comment type="similarity">
    <text evidence="1 7">Belongs to the catalase family.</text>
</comment>
<evidence type="ECO:0000313" key="11">
    <source>
        <dbReference type="Proteomes" id="UP001181622"/>
    </source>
</evidence>
<dbReference type="PRINTS" id="PR00067">
    <property type="entry name" value="CATALASE"/>
</dbReference>
<keyword evidence="11" id="KW-1185">Reference proteome</keyword>
<dbReference type="GO" id="GO:0004601">
    <property type="term" value="F:peroxidase activity"/>
    <property type="evidence" value="ECO:0007669"/>
    <property type="project" value="UniProtKB-KW"/>
</dbReference>
<dbReference type="InterPro" id="IPR011614">
    <property type="entry name" value="Catalase_core"/>
</dbReference>
<keyword evidence="8" id="KW-0472">Membrane</keyword>
<reference evidence="10" key="1">
    <citation type="submission" date="2020-10" db="EMBL/GenBank/DDBJ databases">
        <authorList>
            <person name="Abbas A."/>
            <person name="Razzaq R."/>
            <person name="Waqas M."/>
            <person name="Abbas N."/>
            <person name="Nielsen T.K."/>
            <person name="Hansen L.H."/>
            <person name="Hussain S."/>
            <person name="Shahid M."/>
        </authorList>
    </citation>
    <scope>NUCLEOTIDE SEQUENCE</scope>
    <source>
        <strain evidence="10">S14</strain>
    </source>
</reference>
<dbReference type="Proteomes" id="UP001181622">
    <property type="component" value="Unassembled WGS sequence"/>
</dbReference>
<comment type="cofactor">
    <cofactor evidence="7">
        <name>heme</name>
        <dbReference type="ChEBI" id="CHEBI:30413"/>
    </cofactor>
</comment>
<feature type="transmembrane region" description="Helical" evidence="8">
    <location>
        <begin position="21"/>
        <end position="42"/>
    </location>
</feature>
<evidence type="ECO:0000256" key="7">
    <source>
        <dbReference type="PIRNR" id="PIRNR000296"/>
    </source>
</evidence>
<evidence type="ECO:0000259" key="9">
    <source>
        <dbReference type="SMART" id="SM01060"/>
    </source>
</evidence>
<accession>A0ABU1DCU7</accession>
<comment type="caution">
    <text evidence="10">The sequence shown here is derived from an EMBL/GenBank/DDBJ whole genome shotgun (WGS) entry which is preliminary data.</text>
</comment>
<evidence type="ECO:0000256" key="3">
    <source>
        <dbReference type="ARBA" id="ARBA00022617"/>
    </source>
</evidence>
<dbReference type="PANTHER" id="PTHR11465">
    <property type="entry name" value="CATALASE"/>
    <property type="match status" value="1"/>
</dbReference>
<evidence type="ECO:0000256" key="1">
    <source>
        <dbReference type="ARBA" id="ARBA00005329"/>
    </source>
</evidence>
<dbReference type="EMBL" id="JADBEO010000007">
    <property type="protein sequence ID" value="MDR4305933.1"/>
    <property type="molecule type" value="Genomic_DNA"/>
</dbReference>
<dbReference type="InterPro" id="IPR020835">
    <property type="entry name" value="Catalase_sf"/>
</dbReference>
<comment type="function">
    <text evidence="7">Has an organic peroxide-dependent peroxidase activity.</text>
</comment>
<evidence type="ECO:0000256" key="5">
    <source>
        <dbReference type="ARBA" id="ARBA00023002"/>
    </source>
</evidence>
<evidence type="ECO:0000256" key="2">
    <source>
        <dbReference type="ARBA" id="ARBA00022559"/>
    </source>
</evidence>
<dbReference type="InterPro" id="IPR024168">
    <property type="entry name" value="Catalase_SrpA-type_pred"/>
</dbReference>
<feature type="domain" description="Catalase core" evidence="9">
    <location>
        <begin position="31"/>
        <end position="365"/>
    </location>
</feature>
<dbReference type="InterPro" id="IPR018028">
    <property type="entry name" value="Catalase"/>
</dbReference>
<dbReference type="EC" id="1.11.1.-" evidence="7"/>
<dbReference type="SMART" id="SM01060">
    <property type="entry name" value="Catalase"/>
    <property type="match status" value="1"/>
</dbReference>
<dbReference type="PROSITE" id="PS51402">
    <property type="entry name" value="CATALASE_3"/>
    <property type="match status" value="1"/>
</dbReference>
<dbReference type="SUPFAM" id="SSF56634">
    <property type="entry name" value="Heme-dependent catalase-like"/>
    <property type="match status" value="1"/>
</dbReference>
<proteinExistence type="inferred from homology"/>
<dbReference type="PIRSF" id="PIRSF000296">
    <property type="entry name" value="SrpA"/>
    <property type="match status" value="1"/>
</dbReference>
<evidence type="ECO:0000256" key="4">
    <source>
        <dbReference type="ARBA" id="ARBA00022723"/>
    </source>
</evidence>
<evidence type="ECO:0000256" key="8">
    <source>
        <dbReference type="SAM" id="Phobius"/>
    </source>
</evidence>
<dbReference type="Gene3D" id="1.20.1280.120">
    <property type="match status" value="1"/>
</dbReference>
<keyword evidence="6 7" id="KW-0408">Iron</keyword>
<protein>
    <recommendedName>
        <fullName evidence="7">Catalase-related peroxidase</fullName>
        <ecNumber evidence="7">1.11.1.-</ecNumber>
    </recommendedName>
</protein>